<dbReference type="PANTHER" id="PTHR30026">
    <property type="entry name" value="OUTER MEMBRANE PROTEIN TOLC"/>
    <property type="match status" value="1"/>
</dbReference>
<dbReference type="InterPro" id="IPR051906">
    <property type="entry name" value="TolC-like"/>
</dbReference>
<keyword evidence="6" id="KW-0472">Membrane</keyword>
<proteinExistence type="inferred from homology"/>
<dbReference type="InParanoid" id="A0A1I2CHX5"/>
<organism evidence="9 10">
    <name type="scientific">Thermophagus xiamenensis</name>
    <dbReference type="NCBI Taxonomy" id="385682"/>
    <lineage>
        <taxon>Bacteria</taxon>
        <taxon>Pseudomonadati</taxon>
        <taxon>Bacteroidota</taxon>
        <taxon>Bacteroidia</taxon>
        <taxon>Marinilabiliales</taxon>
        <taxon>Marinilabiliaceae</taxon>
        <taxon>Thermophagus</taxon>
    </lineage>
</organism>
<dbReference type="STRING" id="385682.SAMN05444380_11613"/>
<keyword evidence="10" id="KW-1185">Reference proteome</keyword>
<evidence type="ECO:0000313" key="9">
    <source>
        <dbReference type="EMBL" id="SFE67310.1"/>
    </source>
</evidence>
<accession>A0A1I2CHX5</accession>
<dbReference type="Proteomes" id="UP000181976">
    <property type="component" value="Unassembled WGS sequence"/>
</dbReference>
<dbReference type="eggNOG" id="COG1538">
    <property type="taxonomic scope" value="Bacteria"/>
</dbReference>
<dbReference type="SUPFAM" id="SSF56954">
    <property type="entry name" value="Outer membrane efflux proteins (OEP)"/>
    <property type="match status" value="1"/>
</dbReference>
<gene>
    <name evidence="9" type="ORF">SAMN05444380_11613</name>
</gene>
<dbReference type="Gene3D" id="1.20.1600.10">
    <property type="entry name" value="Outer membrane efflux proteins (OEP)"/>
    <property type="match status" value="1"/>
</dbReference>
<keyword evidence="7" id="KW-0998">Cell outer membrane</keyword>
<evidence type="ECO:0000256" key="1">
    <source>
        <dbReference type="ARBA" id="ARBA00004442"/>
    </source>
</evidence>
<protein>
    <submittedName>
        <fullName evidence="9">Outer membrane protein TolC</fullName>
    </submittedName>
</protein>
<evidence type="ECO:0000256" key="7">
    <source>
        <dbReference type="ARBA" id="ARBA00023237"/>
    </source>
</evidence>
<sequence>MRFKSLLLIVAILSTNVFAQSNADTLSFSLEDAMSYASKHAYQKISSELDIKSARKKLWETIASGLPQIDFSAQYNHSIDVPVSLLPAEIIPEDMLPPGIGPGDKVPISFSTAYDGSYSVSAMQMIFKGSYFVGLEATKVFLDLTRHQDEKTEIQIRDAVAKAYFLVLAARENYNAFKENLEINKGTLKETEAMFDNGFRESMDVSQIKLMVREAEKQIVETKRNEEVALAVLRFSMGLDEDRQLILTDKLETLSQRLVEQQETEKWAPVEHIDYKIANTNAESQRLLLKNAKAQYLPEISAFYTYQKSGYGDSWNIFKEQWYKAQFVGITVSMPLFSSGMRHAQVQQQKLAWDKSLNEQQQTLRNIQTQSLTALTNYYSALDQLDIAKESKALAEDIYSKTRVKFSNGIVGSFELNQLQGQFVQAQINYVNAILNLMNAKIDYLKAIGKL</sequence>
<dbReference type="Pfam" id="PF02321">
    <property type="entry name" value="OEP"/>
    <property type="match status" value="2"/>
</dbReference>
<keyword evidence="3" id="KW-0813">Transport</keyword>
<reference evidence="9 10" key="1">
    <citation type="submission" date="2016-10" db="EMBL/GenBank/DDBJ databases">
        <authorList>
            <person name="de Groot N.N."/>
        </authorList>
    </citation>
    <scope>NUCLEOTIDE SEQUENCE [LARGE SCALE GENOMIC DNA]</scope>
    <source>
        <strain evidence="9 10">DSM 19012</strain>
    </source>
</reference>
<comment type="subcellular location">
    <subcellularLocation>
        <location evidence="1">Cell outer membrane</location>
    </subcellularLocation>
</comment>
<evidence type="ECO:0000256" key="8">
    <source>
        <dbReference type="SAM" id="SignalP"/>
    </source>
</evidence>
<evidence type="ECO:0000256" key="2">
    <source>
        <dbReference type="ARBA" id="ARBA00007613"/>
    </source>
</evidence>
<dbReference type="GO" id="GO:0009279">
    <property type="term" value="C:cell outer membrane"/>
    <property type="evidence" value="ECO:0007669"/>
    <property type="project" value="UniProtKB-SubCell"/>
</dbReference>
<evidence type="ECO:0000256" key="5">
    <source>
        <dbReference type="ARBA" id="ARBA00022692"/>
    </source>
</evidence>
<keyword evidence="4" id="KW-1134">Transmembrane beta strand</keyword>
<evidence type="ECO:0000256" key="4">
    <source>
        <dbReference type="ARBA" id="ARBA00022452"/>
    </source>
</evidence>
<feature type="signal peptide" evidence="8">
    <location>
        <begin position="1"/>
        <end position="19"/>
    </location>
</feature>
<dbReference type="EMBL" id="FONA01000016">
    <property type="protein sequence ID" value="SFE67310.1"/>
    <property type="molecule type" value="Genomic_DNA"/>
</dbReference>
<dbReference type="PANTHER" id="PTHR30026:SF20">
    <property type="entry name" value="OUTER MEMBRANE PROTEIN TOLC"/>
    <property type="match status" value="1"/>
</dbReference>
<dbReference type="InterPro" id="IPR003423">
    <property type="entry name" value="OMP_efflux"/>
</dbReference>
<dbReference type="AlphaFoldDB" id="A0A1I2CHX5"/>
<evidence type="ECO:0000256" key="3">
    <source>
        <dbReference type="ARBA" id="ARBA00022448"/>
    </source>
</evidence>
<dbReference type="GO" id="GO:0015288">
    <property type="term" value="F:porin activity"/>
    <property type="evidence" value="ECO:0007669"/>
    <property type="project" value="TreeGrafter"/>
</dbReference>
<keyword evidence="8" id="KW-0732">Signal</keyword>
<dbReference type="RefSeq" id="WP_010527627.1">
    <property type="nucleotide sequence ID" value="NZ_AFSL01000056.1"/>
</dbReference>
<name>A0A1I2CHX5_9BACT</name>
<feature type="chain" id="PRO_5010343984" evidence="8">
    <location>
        <begin position="20"/>
        <end position="451"/>
    </location>
</feature>
<comment type="similarity">
    <text evidence="2">Belongs to the outer membrane factor (OMF) (TC 1.B.17) family.</text>
</comment>
<keyword evidence="5" id="KW-0812">Transmembrane</keyword>
<dbReference type="GO" id="GO:0015562">
    <property type="term" value="F:efflux transmembrane transporter activity"/>
    <property type="evidence" value="ECO:0007669"/>
    <property type="project" value="InterPro"/>
</dbReference>
<dbReference type="OrthoDB" id="367883at2"/>
<evidence type="ECO:0000313" key="10">
    <source>
        <dbReference type="Proteomes" id="UP000181976"/>
    </source>
</evidence>
<dbReference type="GO" id="GO:1990281">
    <property type="term" value="C:efflux pump complex"/>
    <property type="evidence" value="ECO:0007669"/>
    <property type="project" value="TreeGrafter"/>
</dbReference>
<evidence type="ECO:0000256" key="6">
    <source>
        <dbReference type="ARBA" id="ARBA00023136"/>
    </source>
</evidence>